<dbReference type="InterPro" id="IPR019606">
    <property type="entry name" value="GerMN"/>
</dbReference>
<dbReference type="AlphaFoldDB" id="A0A5B8M6X2"/>
<feature type="domain" description="GerMN" evidence="2">
    <location>
        <begin position="201"/>
        <end position="291"/>
    </location>
</feature>
<name>A0A5B8M6X2_9MICO</name>
<feature type="signal peptide" evidence="1">
    <location>
        <begin position="1"/>
        <end position="19"/>
    </location>
</feature>
<dbReference type="Pfam" id="PF10646">
    <property type="entry name" value="Germane"/>
    <property type="match status" value="1"/>
</dbReference>
<evidence type="ECO:0000313" key="3">
    <source>
        <dbReference type="EMBL" id="QDZ16468.1"/>
    </source>
</evidence>
<dbReference type="KEGG" id="huw:FPZ11_18485"/>
<dbReference type="RefSeq" id="WP_146322472.1">
    <property type="nucleotide sequence ID" value="NZ_CP042305.1"/>
</dbReference>
<protein>
    <recommendedName>
        <fullName evidence="2">GerMN domain-containing protein</fullName>
    </recommendedName>
</protein>
<keyword evidence="1" id="KW-0732">Signal</keyword>
<dbReference type="EMBL" id="CP042305">
    <property type="protein sequence ID" value="QDZ16468.1"/>
    <property type="molecule type" value="Genomic_DNA"/>
</dbReference>
<dbReference type="InterPro" id="IPR059026">
    <property type="entry name" value="LpqB_N"/>
</dbReference>
<evidence type="ECO:0000256" key="1">
    <source>
        <dbReference type="SAM" id="SignalP"/>
    </source>
</evidence>
<dbReference type="Proteomes" id="UP000320216">
    <property type="component" value="Chromosome"/>
</dbReference>
<accession>A0A5B8M6X2</accession>
<evidence type="ECO:0000313" key="4">
    <source>
        <dbReference type="Proteomes" id="UP000320216"/>
    </source>
</evidence>
<dbReference type="PROSITE" id="PS51257">
    <property type="entry name" value="PROKAR_LIPOPROTEIN"/>
    <property type="match status" value="1"/>
</dbReference>
<organism evidence="3 4">
    <name type="scientific">Humibacter ginsenosidimutans</name>
    <dbReference type="NCBI Taxonomy" id="2599293"/>
    <lineage>
        <taxon>Bacteria</taxon>
        <taxon>Bacillati</taxon>
        <taxon>Actinomycetota</taxon>
        <taxon>Actinomycetes</taxon>
        <taxon>Micrococcales</taxon>
        <taxon>Microbacteriaceae</taxon>
        <taxon>Humibacter</taxon>
    </lineage>
</organism>
<dbReference type="SMART" id="SM00909">
    <property type="entry name" value="Germane"/>
    <property type="match status" value="1"/>
</dbReference>
<gene>
    <name evidence="3" type="ORF">FPZ11_18485</name>
</gene>
<feature type="chain" id="PRO_5038646956" description="GerMN domain-containing protein" evidence="1">
    <location>
        <begin position="20"/>
        <end position="563"/>
    </location>
</feature>
<proteinExistence type="predicted"/>
<evidence type="ECO:0000259" key="2">
    <source>
        <dbReference type="SMART" id="SM00909"/>
    </source>
</evidence>
<keyword evidence="4" id="KW-1185">Reference proteome</keyword>
<dbReference type="OrthoDB" id="3226781at2"/>
<reference evidence="3 4" key="1">
    <citation type="submission" date="2019-07" db="EMBL/GenBank/DDBJ databases">
        <title>Full genome sequence of Humibacter sp. WJ7-1.</title>
        <authorList>
            <person name="Im W.-T."/>
        </authorList>
    </citation>
    <scope>NUCLEOTIDE SEQUENCE [LARGE SCALE GENOMIC DNA]</scope>
    <source>
        <strain evidence="3 4">WJ7-1</strain>
    </source>
</reference>
<sequence length="563" mass="58754">MLRASVIAMALVALVAGCAQIPRTSAVKEVGSISEQDSGLGQVDFLPSAPQNGATQEEILKGFIQAAVSPQSDYGVAREFLATGFRSKWNPDASVTVDTGSEREYSAEGTDKQLLTLTPEAFVDAGGSYRTAESSTDIQQQYSFVKQGGQWRISKAPNGVIIDSSRFPNVFEAHSLYFFSPDFNYLVPDQRWFPNAPASLQTRIVKELVAGPAKWLAGAYVTAFPQGSQLTSDSVTVTGGQADVDLNSTAGAVDASTVARMQLQLSQSLASVAGITDVRISIEGVPRQVSNDAASQVIQDPSVDTNALVERAGKFGLLSGSNVTEIPGISSMVEALKPRAVTLSADHRTAVVSGDGGNWLVDASADQPRHIDARPGVIAPTLDPAGYGWSATSSDPRDLVVLGPSGTVETLTAGWADARSLLAISMSRDGTRLAALVHTDEGTDIMVAGVVRSSSGKPTSISSPIDLGQVPGGTALSLTWLDELTVAALASTSHGDTSVDVQTIGGGSDVQPGPSKGASIGPVGAAPYYWVLTSDGSLQWPRGAGWQQRIDNVQLIGQQQGKP</sequence>
<dbReference type="Pfam" id="PF25976">
    <property type="entry name" value="LpqB_N"/>
    <property type="match status" value="1"/>
</dbReference>